<accession>A0ABT7BI57</accession>
<organism evidence="1 2">
    <name type="scientific">Roseofilum halophilum BLCC-M91</name>
    <dbReference type="NCBI Taxonomy" id="3022259"/>
    <lineage>
        <taxon>Bacteria</taxon>
        <taxon>Bacillati</taxon>
        <taxon>Cyanobacteriota</taxon>
        <taxon>Cyanophyceae</taxon>
        <taxon>Desertifilales</taxon>
        <taxon>Desertifilaceae</taxon>
        <taxon>Roseofilum</taxon>
        <taxon>Roseofilum halophilum</taxon>
    </lineage>
</organism>
<reference evidence="1 2" key="1">
    <citation type="submission" date="2023-01" db="EMBL/GenBank/DDBJ databases">
        <title>Novel diversity within Roseofilum (Cyanobacteria; Desertifilaceae) from marine benthic mats with descriptions of four novel species.</title>
        <authorList>
            <person name="Wang Y."/>
            <person name="Berthold D.E."/>
            <person name="Hu J."/>
            <person name="Lefler F.W."/>
            <person name="Laughinghouse H.D. IV."/>
        </authorList>
    </citation>
    <scope>NUCLEOTIDE SEQUENCE [LARGE SCALE GENOMIC DNA]</scope>
    <source>
        <strain evidence="1 2">BLCC-M91</strain>
    </source>
</reference>
<sequence length="94" mass="10877">MIEYYKGWSIQVFLYDQYWQVDVMTPDGDYSGIGCLVGIHCDPFSALQEAYDRIDRQNAWTSLGQILAEFCDRGLISEAEWDHLSDSLTCWVVQ</sequence>
<protein>
    <submittedName>
        <fullName evidence="1">Uncharacterized protein</fullName>
    </submittedName>
</protein>
<comment type="caution">
    <text evidence="1">The sequence shown here is derived from an EMBL/GenBank/DDBJ whole genome shotgun (WGS) entry which is preliminary data.</text>
</comment>
<name>A0ABT7BI57_9CYAN</name>
<dbReference type="EMBL" id="JAQPOK010000068">
    <property type="protein sequence ID" value="MDJ1178878.1"/>
    <property type="molecule type" value="Genomic_DNA"/>
</dbReference>
<keyword evidence="2" id="KW-1185">Reference proteome</keyword>
<dbReference type="RefSeq" id="WP_283762190.1">
    <property type="nucleotide sequence ID" value="NZ_JAQPOK010000068.1"/>
</dbReference>
<dbReference type="Proteomes" id="UP001231370">
    <property type="component" value="Unassembled WGS sequence"/>
</dbReference>
<proteinExistence type="predicted"/>
<evidence type="ECO:0000313" key="2">
    <source>
        <dbReference type="Proteomes" id="UP001231370"/>
    </source>
</evidence>
<gene>
    <name evidence="1" type="ORF">PJF56_08390</name>
</gene>
<evidence type="ECO:0000313" key="1">
    <source>
        <dbReference type="EMBL" id="MDJ1178878.1"/>
    </source>
</evidence>